<keyword evidence="3" id="KW-0805">Transcription regulation</keyword>
<evidence type="ECO:0000256" key="3">
    <source>
        <dbReference type="ARBA" id="ARBA00023015"/>
    </source>
</evidence>
<organism evidence="7 8">
    <name type="scientific">Thelonectria olida</name>
    <dbReference type="NCBI Taxonomy" id="1576542"/>
    <lineage>
        <taxon>Eukaryota</taxon>
        <taxon>Fungi</taxon>
        <taxon>Dikarya</taxon>
        <taxon>Ascomycota</taxon>
        <taxon>Pezizomycotina</taxon>
        <taxon>Sordariomycetes</taxon>
        <taxon>Hypocreomycetidae</taxon>
        <taxon>Hypocreales</taxon>
        <taxon>Nectriaceae</taxon>
        <taxon>Thelonectria</taxon>
    </lineage>
</organism>
<evidence type="ECO:0000256" key="2">
    <source>
        <dbReference type="ARBA" id="ARBA00022833"/>
    </source>
</evidence>
<dbReference type="OrthoDB" id="3172332at2759"/>
<protein>
    <submittedName>
        <fullName evidence="7">Uncharacterized protein</fullName>
    </submittedName>
</protein>
<dbReference type="GO" id="GO:0003677">
    <property type="term" value="F:DNA binding"/>
    <property type="evidence" value="ECO:0007669"/>
    <property type="project" value="UniProtKB-KW"/>
</dbReference>
<keyword evidence="8" id="KW-1185">Reference proteome</keyword>
<feature type="non-terminal residue" evidence="7">
    <location>
        <position position="1"/>
    </location>
</feature>
<keyword evidence="6" id="KW-0539">Nucleus</keyword>
<dbReference type="Proteomes" id="UP000777438">
    <property type="component" value="Unassembled WGS sequence"/>
</dbReference>
<sequence>PSLPAANPESSLSLYQPQSSMVTVDEVNKLAHYFHRKRQVNVCYQNEVRAVLANLSDSAIRHALRSLRHLHDGLEERRSSAIIGDRGAPANIERSLDAYNAAVSNLASRLREKPSRASAQAALVCCQMFISIEVLIGDYSTAFQHLLQGLRIMYQYRTRPGVSDSGRVVPSHNPDFPHLDAFAIKLFASGYPGPTHMSTCERAQIGPMTVNTNTLLCDQARSDLCALSVHVLQFLSRVTDLRSHSQVAELKMRRAQILDCLQSWEQMYSKTVQEIMVGMPAIKVRFGTAFSLLLYRVLKVVISLAMSVSAVDVEALEKDFHALTEIASFATETRGTEINGAKRKQLNIALSQGDKN</sequence>
<evidence type="ECO:0000256" key="5">
    <source>
        <dbReference type="ARBA" id="ARBA00023163"/>
    </source>
</evidence>
<evidence type="ECO:0000256" key="4">
    <source>
        <dbReference type="ARBA" id="ARBA00023125"/>
    </source>
</evidence>
<dbReference type="EMBL" id="JAGPYM010000029">
    <property type="protein sequence ID" value="KAH6879513.1"/>
    <property type="molecule type" value="Genomic_DNA"/>
</dbReference>
<gene>
    <name evidence="7" type="ORF">B0T10DRAFT_413068</name>
</gene>
<keyword evidence="2" id="KW-0862">Zinc</keyword>
<name>A0A9P8VXZ2_9HYPO</name>
<dbReference type="PANTHER" id="PTHR36206">
    <property type="entry name" value="ASPERCRYPTIN BIOSYNTHESIS CLUSTER-SPECIFIC TRANSCRIPTION REGULATOR ATNN-RELATED"/>
    <property type="match status" value="1"/>
</dbReference>
<reference evidence="7 8" key="1">
    <citation type="journal article" date="2021" name="Nat. Commun.">
        <title>Genetic determinants of endophytism in the Arabidopsis root mycobiome.</title>
        <authorList>
            <person name="Mesny F."/>
            <person name="Miyauchi S."/>
            <person name="Thiergart T."/>
            <person name="Pickel B."/>
            <person name="Atanasova L."/>
            <person name="Karlsson M."/>
            <person name="Huettel B."/>
            <person name="Barry K.W."/>
            <person name="Haridas S."/>
            <person name="Chen C."/>
            <person name="Bauer D."/>
            <person name="Andreopoulos W."/>
            <person name="Pangilinan J."/>
            <person name="LaButti K."/>
            <person name="Riley R."/>
            <person name="Lipzen A."/>
            <person name="Clum A."/>
            <person name="Drula E."/>
            <person name="Henrissat B."/>
            <person name="Kohler A."/>
            <person name="Grigoriev I.V."/>
            <person name="Martin F.M."/>
            <person name="Hacquard S."/>
        </authorList>
    </citation>
    <scope>NUCLEOTIDE SEQUENCE [LARGE SCALE GENOMIC DNA]</scope>
    <source>
        <strain evidence="7 8">MPI-CAGE-CH-0241</strain>
    </source>
</reference>
<evidence type="ECO:0000256" key="6">
    <source>
        <dbReference type="ARBA" id="ARBA00023242"/>
    </source>
</evidence>
<dbReference type="GO" id="GO:0046872">
    <property type="term" value="F:metal ion binding"/>
    <property type="evidence" value="ECO:0007669"/>
    <property type="project" value="UniProtKB-KW"/>
</dbReference>
<evidence type="ECO:0000313" key="8">
    <source>
        <dbReference type="Proteomes" id="UP000777438"/>
    </source>
</evidence>
<dbReference type="PANTHER" id="PTHR36206:SF12">
    <property type="entry name" value="ASPERCRYPTIN BIOSYNTHESIS CLUSTER-SPECIFIC TRANSCRIPTION REGULATOR ATNN-RELATED"/>
    <property type="match status" value="1"/>
</dbReference>
<comment type="caution">
    <text evidence="7">The sequence shown here is derived from an EMBL/GenBank/DDBJ whole genome shotgun (WGS) entry which is preliminary data.</text>
</comment>
<accession>A0A9P8VXZ2</accession>
<keyword evidence="5" id="KW-0804">Transcription</keyword>
<proteinExistence type="predicted"/>
<evidence type="ECO:0000313" key="7">
    <source>
        <dbReference type="EMBL" id="KAH6879513.1"/>
    </source>
</evidence>
<keyword evidence="1" id="KW-0479">Metal-binding</keyword>
<evidence type="ECO:0000256" key="1">
    <source>
        <dbReference type="ARBA" id="ARBA00022723"/>
    </source>
</evidence>
<keyword evidence="4" id="KW-0238">DNA-binding</keyword>
<dbReference type="AlphaFoldDB" id="A0A9P8VXZ2"/>
<dbReference type="InterPro" id="IPR052360">
    <property type="entry name" value="Transcr_Regulatory_Proteins"/>
</dbReference>